<evidence type="ECO:0000313" key="6">
    <source>
        <dbReference type="Proteomes" id="UP000525652"/>
    </source>
</evidence>
<proteinExistence type="inferred from homology"/>
<evidence type="ECO:0000256" key="2">
    <source>
        <dbReference type="ARBA" id="ARBA00023125"/>
    </source>
</evidence>
<dbReference type="RefSeq" id="WP_185691965.1">
    <property type="nucleotide sequence ID" value="NZ_JACHVA010000049.1"/>
</dbReference>
<dbReference type="EMBL" id="JACHVA010000049">
    <property type="protein sequence ID" value="MBC2601243.1"/>
    <property type="molecule type" value="Genomic_DNA"/>
</dbReference>
<keyword evidence="3 4" id="KW-0804">Transcription</keyword>
<keyword evidence="2 4" id="KW-0238">DNA-binding</keyword>
<dbReference type="PANTHER" id="PTHR38465:SF1">
    <property type="entry name" value="HTH-TYPE TRANSCRIPTIONAL REGULATOR MJ1563-RELATED"/>
    <property type="match status" value="1"/>
</dbReference>
<dbReference type="InterPro" id="IPR052362">
    <property type="entry name" value="HTH-GbsR_regulator"/>
</dbReference>
<comment type="caution">
    <text evidence="5">The sequence shown here is derived from an EMBL/GenBank/DDBJ whole genome shotgun (WGS) entry which is preliminary data.</text>
</comment>
<dbReference type="InterPro" id="IPR026282">
    <property type="entry name" value="MJ1563"/>
</dbReference>
<dbReference type="PANTHER" id="PTHR38465">
    <property type="entry name" value="HTH-TYPE TRANSCRIPTIONAL REGULATOR MJ1563-RELATED"/>
    <property type="match status" value="1"/>
</dbReference>
<organism evidence="5 6">
    <name type="scientific">Puniceicoccus vermicola</name>
    <dbReference type="NCBI Taxonomy" id="388746"/>
    <lineage>
        <taxon>Bacteria</taxon>
        <taxon>Pseudomonadati</taxon>
        <taxon>Verrucomicrobiota</taxon>
        <taxon>Opitutia</taxon>
        <taxon>Puniceicoccales</taxon>
        <taxon>Puniceicoccaceae</taxon>
        <taxon>Puniceicoccus</taxon>
    </lineage>
</organism>
<dbReference type="AlphaFoldDB" id="A0A7X1AYH6"/>
<reference evidence="5 6" key="1">
    <citation type="submission" date="2020-07" db="EMBL/GenBank/DDBJ databases">
        <authorList>
            <person name="Feng X."/>
        </authorList>
    </citation>
    <scope>NUCLEOTIDE SEQUENCE [LARGE SCALE GENOMIC DNA]</scope>
    <source>
        <strain evidence="5 6">JCM14086</strain>
    </source>
</reference>
<dbReference type="Gene3D" id="1.10.10.10">
    <property type="entry name" value="Winged helix-like DNA-binding domain superfamily/Winged helix DNA-binding domain"/>
    <property type="match status" value="1"/>
</dbReference>
<evidence type="ECO:0000256" key="4">
    <source>
        <dbReference type="PIRNR" id="PIRNR006707"/>
    </source>
</evidence>
<accession>A0A7X1AYH6</accession>
<gene>
    <name evidence="5" type="ORF">H5P30_05585</name>
</gene>
<evidence type="ECO:0000313" key="5">
    <source>
        <dbReference type="EMBL" id="MBC2601243.1"/>
    </source>
</evidence>
<evidence type="ECO:0000256" key="1">
    <source>
        <dbReference type="ARBA" id="ARBA00023015"/>
    </source>
</evidence>
<dbReference type="InterPro" id="IPR036390">
    <property type="entry name" value="WH_DNA-bd_sf"/>
</dbReference>
<dbReference type="GO" id="GO:0003677">
    <property type="term" value="F:DNA binding"/>
    <property type="evidence" value="ECO:0007669"/>
    <property type="project" value="UniProtKB-UniRule"/>
</dbReference>
<dbReference type="InterPro" id="IPR036388">
    <property type="entry name" value="WH-like_DNA-bd_sf"/>
</dbReference>
<protein>
    <recommendedName>
        <fullName evidence="4">HTH-type transcriptional regulator</fullName>
    </recommendedName>
</protein>
<keyword evidence="1 4" id="KW-0805">Transcription regulation</keyword>
<name>A0A7X1AYH6_9BACT</name>
<sequence length="158" mass="17390">MSPFEEKMVELGVSWASAFSLPRSVGSIFGLLFASPQPLGLDDLTEKLGISKGSVSMGLNFLHRMGAIHTVKTPGSRRTTYEPELSIRRLLDGVLQATVLPHLKDSTESLDDLEASLDLADPEERAILERRLKALRTWRRKAQTLAPLIAKLLGAAKR</sequence>
<comment type="similarity">
    <text evidence="4">Belongs to the GbsR family.</text>
</comment>
<dbReference type="Proteomes" id="UP000525652">
    <property type="component" value="Unassembled WGS sequence"/>
</dbReference>
<evidence type="ECO:0000256" key="3">
    <source>
        <dbReference type="ARBA" id="ARBA00023163"/>
    </source>
</evidence>
<keyword evidence="6" id="KW-1185">Reference proteome</keyword>
<dbReference type="SUPFAM" id="SSF46785">
    <property type="entry name" value="Winged helix' DNA-binding domain"/>
    <property type="match status" value="1"/>
</dbReference>
<dbReference type="PIRSF" id="PIRSF006707">
    <property type="entry name" value="MJ1563"/>
    <property type="match status" value="1"/>
</dbReference>